<dbReference type="AlphaFoldDB" id="A0A7J6XDW5"/>
<gene>
    <name evidence="4" type="ORF">FRX31_003275</name>
</gene>
<feature type="domain" description="DDT" evidence="3">
    <location>
        <begin position="34"/>
        <end position="81"/>
    </location>
</feature>
<dbReference type="EMBL" id="JABWDY010001784">
    <property type="protein sequence ID" value="KAF5207138.1"/>
    <property type="molecule type" value="Genomic_DNA"/>
</dbReference>
<comment type="subcellular location">
    <subcellularLocation>
        <location evidence="1">Nucleus</location>
    </subcellularLocation>
</comment>
<evidence type="ECO:0000313" key="5">
    <source>
        <dbReference type="Proteomes" id="UP000554482"/>
    </source>
</evidence>
<evidence type="ECO:0000256" key="1">
    <source>
        <dbReference type="ARBA" id="ARBA00004123"/>
    </source>
</evidence>
<organism evidence="4 5">
    <name type="scientific">Thalictrum thalictroides</name>
    <name type="common">Rue-anemone</name>
    <name type="synonym">Anemone thalictroides</name>
    <dbReference type="NCBI Taxonomy" id="46969"/>
    <lineage>
        <taxon>Eukaryota</taxon>
        <taxon>Viridiplantae</taxon>
        <taxon>Streptophyta</taxon>
        <taxon>Embryophyta</taxon>
        <taxon>Tracheophyta</taxon>
        <taxon>Spermatophyta</taxon>
        <taxon>Magnoliopsida</taxon>
        <taxon>Ranunculales</taxon>
        <taxon>Ranunculaceae</taxon>
        <taxon>Thalictroideae</taxon>
        <taxon>Thalictrum</taxon>
    </lineage>
</organism>
<dbReference type="GO" id="GO:0006355">
    <property type="term" value="P:regulation of DNA-templated transcription"/>
    <property type="evidence" value="ECO:0007669"/>
    <property type="project" value="InterPro"/>
</dbReference>
<keyword evidence="2" id="KW-0539">Nucleus</keyword>
<sequence>MSRDSSASLEILHSSSSATLTTTVDRSRIFYQCGKLASVLNFLNVFRWLLKFNVEFSAEELETALLTSNSTIDDIHSPLLKEDI</sequence>
<dbReference type="InterPro" id="IPR028938">
    <property type="entry name" value="Rsf1-like"/>
</dbReference>
<dbReference type="Pfam" id="PF02791">
    <property type="entry name" value="DDT"/>
    <property type="match status" value="1"/>
</dbReference>
<proteinExistence type="predicted"/>
<dbReference type="PANTHER" id="PTHR14296:SF3">
    <property type="entry name" value="DIKAR, ISOFORM F"/>
    <property type="match status" value="1"/>
</dbReference>
<dbReference type="Proteomes" id="UP000554482">
    <property type="component" value="Unassembled WGS sequence"/>
</dbReference>
<evidence type="ECO:0000259" key="3">
    <source>
        <dbReference type="Pfam" id="PF02791"/>
    </source>
</evidence>
<accession>A0A7J6XDW5</accession>
<keyword evidence="5" id="KW-1185">Reference proteome</keyword>
<evidence type="ECO:0000313" key="4">
    <source>
        <dbReference type="EMBL" id="KAF5207138.1"/>
    </source>
</evidence>
<comment type="caution">
    <text evidence="4">The sequence shown here is derived from an EMBL/GenBank/DDBJ whole genome shotgun (WGS) entry which is preliminary data.</text>
</comment>
<name>A0A7J6XDW5_THATH</name>
<evidence type="ECO:0000256" key="2">
    <source>
        <dbReference type="ARBA" id="ARBA00023242"/>
    </source>
</evidence>
<dbReference type="PANTHER" id="PTHR14296">
    <property type="entry name" value="REMODELING AND SPACING FACTOR 1"/>
    <property type="match status" value="1"/>
</dbReference>
<dbReference type="OrthoDB" id="1731673at2759"/>
<reference evidence="4 5" key="1">
    <citation type="submission" date="2020-06" db="EMBL/GenBank/DDBJ databases">
        <title>Transcriptomic and genomic resources for Thalictrum thalictroides and T. hernandezii: Facilitating candidate gene discovery in an emerging model plant lineage.</title>
        <authorList>
            <person name="Arias T."/>
            <person name="Riano-Pachon D.M."/>
            <person name="Di Stilio V.S."/>
        </authorList>
    </citation>
    <scope>NUCLEOTIDE SEQUENCE [LARGE SCALE GENOMIC DNA]</scope>
    <source>
        <strain evidence="5">cv. WT478/WT964</strain>
        <tissue evidence="4">Leaves</tissue>
    </source>
</reference>
<dbReference type="GO" id="GO:0031213">
    <property type="term" value="C:RSF complex"/>
    <property type="evidence" value="ECO:0007669"/>
    <property type="project" value="InterPro"/>
</dbReference>
<dbReference type="InterPro" id="IPR018501">
    <property type="entry name" value="DDT_dom"/>
</dbReference>
<protein>
    <submittedName>
        <fullName evidence="4">Ddt domain superfamily</fullName>
    </submittedName>
</protein>